<comment type="catalytic activity">
    <reaction evidence="1">
        <text>Cleaves type-1 transmembrane domains using a catalytic dyad composed of serine and histidine that are contributed by different transmembrane domains.</text>
        <dbReference type="EC" id="3.4.21.105"/>
    </reaction>
</comment>
<dbReference type="EMBL" id="KE344220">
    <property type="protein sequence ID" value="EXB55055.1"/>
    <property type="molecule type" value="Genomic_DNA"/>
</dbReference>
<keyword evidence="5" id="KW-0378">Hydrolase</keyword>
<reference evidence="9" key="1">
    <citation type="submission" date="2013-01" db="EMBL/GenBank/DDBJ databases">
        <title>Draft Genome Sequence of a Mulberry Tree, Morus notabilis C.K. Schneid.</title>
        <authorList>
            <person name="He N."/>
            <person name="Zhao S."/>
        </authorList>
    </citation>
    <scope>NUCLEOTIDE SEQUENCE</scope>
</reference>
<evidence type="ECO:0000256" key="5">
    <source>
        <dbReference type="ARBA" id="ARBA00022801"/>
    </source>
</evidence>
<dbReference type="GO" id="GO:0016020">
    <property type="term" value="C:membrane"/>
    <property type="evidence" value="ECO:0007669"/>
    <property type="project" value="InterPro"/>
</dbReference>
<keyword evidence="7" id="KW-0472">Membrane</keyword>
<feature type="transmembrane region" description="Helical" evidence="7">
    <location>
        <begin position="35"/>
        <end position="57"/>
    </location>
</feature>
<dbReference type="GO" id="GO:0006508">
    <property type="term" value="P:proteolysis"/>
    <property type="evidence" value="ECO:0007669"/>
    <property type="project" value="UniProtKB-KW"/>
</dbReference>
<dbReference type="eggNOG" id="KOG2289">
    <property type="taxonomic scope" value="Eukaryota"/>
</dbReference>
<evidence type="ECO:0000256" key="1">
    <source>
        <dbReference type="ARBA" id="ARBA00000156"/>
    </source>
</evidence>
<keyword evidence="6" id="KW-0720">Serine protease</keyword>
<evidence type="ECO:0000256" key="3">
    <source>
        <dbReference type="ARBA" id="ARBA00013039"/>
    </source>
</evidence>
<evidence type="ECO:0000256" key="4">
    <source>
        <dbReference type="ARBA" id="ARBA00022670"/>
    </source>
</evidence>
<evidence type="ECO:0000256" key="2">
    <source>
        <dbReference type="ARBA" id="ARBA00009045"/>
    </source>
</evidence>
<dbReference type="Proteomes" id="UP000030645">
    <property type="component" value="Unassembled WGS sequence"/>
</dbReference>
<organism evidence="8 9">
    <name type="scientific">Morus notabilis</name>
    <dbReference type="NCBI Taxonomy" id="981085"/>
    <lineage>
        <taxon>Eukaryota</taxon>
        <taxon>Viridiplantae</taxon>
        <taxon>Streptophyta</taxon>
        <taxon>Embryophyta</taxon>
        <taxon>Tracheophyta</taxon>
        <taxon>Spermatophyta</taxon>
        <taxon>Magnoliopsida</taxon>
        <taxon>eudicotyledons</taxon>
        <taxon>Gunneridae</taxon>
        <taxon>Pentapetalae</taxon>
        <taxon>rosids</taxon>
        <taxon>fabids</taxon>
        <taxon>Rosales</taxon>
        <taxon>Moraceae</taxon>
        <taxon>Moreae</taxon>
        <taxon>Morus</taxon>
    </lineage>
</organism>
<keyword evidence="4" id="KW-0645">Protease</keyword>
<protein>
    <recommendedName>
        <fullName evidence="3">rhomboid protease</fullName>
        <ecNumber evidence="3">3.4.21.105</ecNumber>
    </recommendedName>
</protein>
<proteinExistence type="inferred from homology"/>
<dbReference type="GO" id="GO:0008236">
    <property type="term" value="F:serine-type peptidase activity"/>
    <property type="evidence" value="ECO:0007669"/>
    <property type="project" value="UniProtKB-KW"/>
</dbReference>
<dbReference type="AlphaFoldDB" id="W9QVE3"/>
<accession>W9QVE3</accession>
<keyword evidence="7" id="KW-0812">Transmembrane</keyword>
<evidence type="ECO:0000313" key="9">
    <source>
        <dbReference type="Proteomes" id="UP000030645"/>
    </source>
</evidence>
<keyword evidence="9" id="KW-1185">Reference proteome</keyword>
<sequence>MASQDLERGGTKSRNNYPYRNYSNPYYVETLEHQWTSWLVPMFVVANIAIFIVAMYINNCPKNNFGIERDCVTKFLGRLSFQLLKENPLFGPSSSTFVDLNYEFYGLWNNFMDSLKGAREESLMNSGDSLQSSELCVRKVMRVITLSQLFVYCFLIQLLG</sequence>
<evidence type="ECO:0000256" key="6">
    <source>
        <dbReference type="ARBA" id="ARBA00022825"/>
    </source>
</evidence>
<comment type="similarity">
    <text evidence="2">Belongs to the peptidase S54 family.</text>
</comment>
<dbReference type="EC" id="3.4.21.105" evidence="3"/>
<keyword evidence="7" id="KW-1133">Transmembrane helix</keyword>
<dbReference type="STRING" id="981085.W9QVE3"/>
<evidence type="ECO:0000313" key="8">
    <source>
        <dbReference type="EMBL" id="EXB55055.1"/>
    </source>
</evidence>
<dbReference type="PANTHER" id="PTHR22936">
    <property type="entry name" value="RHOMBOID-RELATED"/>
    <property type="match status" value="1"/>
</dbReference>
<name>W9QVE3_9ROSA</name>
<dbReference type="InterPro" id="IPR002610">
    <property type="entry name" value="Peptidase_S54_rhomboid-like"/>
</dbReference>
<dbReference type="PANTHER" id="PTHR22936:SF69">
    <property type="entry name" value="RHOMBOID-LIKE PROTEIN"/>
    <property type="match status" value="1"/>
</dbReference>
<gene>
    <name evidence="8" type="ORF">L484_006229</name>
</gene>
<evidence type="ECO:0000256" key="7">
    <source>
        <dbReference type="SAM" id="Phobius"/>
    </source>
</evidence>